<dbReference type="InParanoid" id="A0A1D3D3D5"/>
<protein>
    <submittedName>
        <fullName evidence="2">Uncharacterized protein</fullName>
    </submittedName>
</protein>
<proteinExistence type="predicted"/>
<dbReference type="EMBL" id="JROU02000911">
    <property type="protein sequence ID" value="OEH77975.1"/>
    <property type="molecule type" value="Genomic_DNA"/>
</dbReference>
<sequence>MQNTSTQECCFPLPFEDSSSTYPPNEGGIAHSNMPGVHYDPAGRRWVASWSISSRQVARYFLVSKYGCSNANTLAVLTQFHASCRDSIATLEGQANTSQQQLRMQQLTHPQRGQHRVHLLFVRRRRGRYGNTSLKSRPKYAAAPWRGRSPNHSAAEYSDARLSSNEK</sequence>
<dbReference type="Proteomes" id="UP000095192">
    <property type="component" value="Unassembled WGS sequence"/>
</dbReference>
<name>A0A1D3D3D5_9EIME</name>
<evidence type="ECO:0000313" key="3">
    <source>
        <dbReference type="Proteomes" id="UP000095192"/>
    </source>
</evidence>
<organism evidence="2 3">
    <name type="scientific">Cyclospora cayetanensis</name>
    <dbReference type="NCBI Taxonomy" id="88456"/>
    <lineage>
        <taxon>Eukaryota</taxon>
        <taxon>Sar</taxon>
        <taxon>Alveolata</taxon>
        <taxon>Apicomplexa</taxon>
        <taxon>Conoidasida</taxon>
        <taxon>Coccidia</taxon>
        <taxon>Eucoccidiorida</taxon>
        <taxon>Eimeriorina</taxon>
        <taxon>Eimeriidae</taxon>
        <taxon>Cyclospora</taxon>
    </lineage>
</organism>
<reference evidence="2 3" key="1">
    <citation type="journal article" date="2016" name="BMC Genomics">
        <title>Comparative genomics reveals Cyclospora cayetanensis possesses coccidia-like metabolism and invasion components but unique surface antigens.</title>
        <authorList>
            <person name="Liu S."/>
            <person name="Wang L."/>
            <person name="Zheng H."/>
            <person name="Xu Z."/>
            <person name="Roellig D.M."/>
            <person name="Li N."/>
            <person name="Frace M.A."/>
            <person name="Tang K."/>
            <person name="Arrowood M.J."/>
            <person name="Moss D.M."/>
            <person name="Zhang L."/>
            <person name="Feng Y."/>
            <person name="Xiao L."/>
        </authorList>
    </citation>
    <scope>NUCLEOTIDE SEQUENCE [LARGE SCALE GENOMIC DNA]</scope>
    <source>
        <strain evidence="2 3">CHN_HEN01</strain>
    </source>
</reference>
<dbReference type="VEuPathDB" id="ToxoDB:cyc_06561"/>
<evidence type="ECO:0000256" key="1">
    <source>
        <dbReference type="SAM" id="MobiDB-lite"/>
    </source>
</evidence>
<keyword evidence="3" id="KW-1185">Reference proteome</keyword>
<feature type="region of interest" description="Disordered" evidence="1">
    <location>
        <begin position="131"/>
        <end position="167"/>
    </location>
</feature>
<dbReference type="Gene3D" id="1.20.5.2050">
    <property type="match status" value="1"/>
</dbReference>
<dbReference type="AlphaFoldDB" id="A0A1D3D3D5"/>
<comment type="caution">
    <text evidence="2">The sequence shown here is derived from an EMBL/GenBank/DDBJ whole genome shotgun (WGS) entry which is preliminary data.</text>
</comment>
<gene>
    <name evidence="2" type="ORF">cyc_06561</name>
</gene>
<evidence type="ECO:0000313" key="2">
    <source>
        <dbReference type="EMBL" id="OEH77975.1"/>
    </source>
</evidence>
<accession>A0A1D3D3D5</accession>